<name>A0A8S9WL29_APOLU</name>
<organism evidence="2 3">
    <name type="scientific">Apolygus lucorum</name>
    <name type="common">Small green plant bug</name>
    <name type="synonym">Lygocoris lucorum</name>
    <dbReference type="NCBI Taxonomy" id="248454"/>
    <lineage>
        <taxon>Eukaryota</taxon>
        <taxon>Metazoa</taxon>
        <taxon>Ecdysozoa</taxon>
        <taxon>Arthropoda</taxon>
        <taxon>Hexapoda</taxon>
        <taxon>Insecta</taxon>
        <taxon>Pterygota</taxon>
        <taxon>Neoptera</taxon>
        <taxon>Paraneoptera</taxon>
        <taxon>Hemiptera</taxon>
        <taxon>Heteroptera</taxon>
        <taxon>Panheteroptera</taxon>
        <taxon>Cimicomorpha</taxon>
        <taxon>Miridae</taxon>
        <taxon>Mirini</taxon>
        <taxon>Apolygus</taxon>
    </lineage>
</organism>
<feature type="compositionally biased region" description="Basic and acidic residues" evidence="1">
    <location>
        <begin position="1"/>
        <end position="12"/>
    </location>
</feature>
<sequence>MAIRYLKNESGRVPDGAFTAQLNHGESTETRPSNGAERRHAGRSVEHDQACTKSSRPGTSTQPVPIARSSINPGESPRPGTSTQPEPIASSSINPGNPGESPTISEFCDRITLPPDSPPPDIQTTMDPPPRHPQKRVSVDFQQLRKEKARKEKRKKK</sequence>
<evidence type="ECO:0000313" key="2">
    <source>
        <dbReference type="EMBL" id="KAF6197617.1"/>
    </source>
</evidence>
<comment type="caution">
    <text evidence="2">The sequence shown here is derived from an EMBL/GenBank/DDBJ whole genome shotgun (WGS) entry which is preliminary data.</text>
</comment>
<feature type="compositionally biased region" description="Polar residues" evidence="1">
    <location>
        <begin position="51"/>
        <end position="104"/>
    </location>
</feature>
<evidence type="ECO:0000256" key="1">
    <source>
        <dbReference type="SAM" id="MobiDB-lite"/>
    </source>
</evidence>
<evidence type="ECO:0000313" key="3">
    <source>
        <dbReference type="Proteomes" id="UP000466442"/>
    </source>
</evidence>
<dbReference type="AlphaFoldDB" id="A0A8S9WL29"/>
<dbReference type="EMBL" id="WIXP02000017">
    <property type="protein sequence ID" value="KAF6197617.1"/>
    <property type="molecule type" value="Genomic_DNA"/>
</dbReference>
<feature type="compositionally biased region" description="Basic and acidic residues" evidence="1">
    <location>
        <begin position="36"/>
        <end position="50"/>
    </location>
</feature>
<accession>A0A8S9WL29</accession>
<reference evidence="2" key="1">
    <citation type="journal article" date="2021" name="Mol. Ecol. Resour.">
        <title>Apolygus lucorum genome provides insights into omnivorousness and mesophyll feeding.</title>
        <authorList>
            <person name="Liu Y."/>
            <person name="Liu H."/>
            <person name="Wang H."/>
            <person name="Huang T."/>
            <person name="Liu B."/>
            <person name="Yang B."/>
            <person name="Yin L."/>
            <person name="Li B."/>
            <person name="Zhang Y."/>
            <person name="Zhang S."/>
            <person name="Jiang F."/>
            <person name="Zhang X."/>
            <person name="Ren Y."/>
            <person name="Wang B."/>
            <person name="Wang S."/>
            <person name="Lu Y."/>
            <person name="Wu K."/>
            <person name="Fan W."/>
            <person name="Wang G."/>
        </authorList>
    </citation>
    <scope>NUCLEOTIDE SEQUENCE</scope>
    <source>
        <strain evidence="2">12Hb</strain>
    </source>
</reference>
<keyword evidence="3" id="KW-1185">Reference proteome</keyword>
<gene>
    <name evidence="2" type="ORF">GE061_008583</name>
</gene>
<feature type="region of interest" description="Disordered" evidence="1">
    <location>
        <begin position="1"/>
        <end position="157"/>
    </location>
</feature>
<dbReference type="Proteomes" id="UP000466442">
    <property type="component" value="Unassembled WGS sequence"/>
</dbReference>
<proteinExistence type="predicted"/>
<protein>
    <submittedName>
        <fullName evidence="2">Uncharacterized protein</fullName>
    </submittedName>
</protein>
<feature type="compositionally biased region" description="Polar residues" evidence="1">
    <location>
        <begin position="20"/>
        <end position="33"/>
    </location>
</feature>